<feature type="domain" description="YbgF trimerisation" evidence="4">
    <location>
        <begin position="55"/>
        <end position="111"/>
    </location>
</feature>
<dbReference type="Pfam" id="PF16331">
    <property type="entry name" value="TolA_bind_tri"/>
    <property type="match status" value="1"/>
</dbReference>
<dbReference type="GO" id="GO:0070206">
    <property type="term" value="P:protein trimerization"/>
    <property type="evidence" value="ECO:0007669"/>
    <property type="project" value="InterPro"/>
</dbReference>
<dbReference type="Gene3D" id="1.25.40.10">
    <property type="entry name" value="Tetratricopeptide repeat domain"/>
    <property type="match status" value="1"/>
</dbReference>
<dbReference type="InterPro" id="IPR014162">
    <property type="entry name" value="CpoB_C"/>
</dbReference>
<keyword evidence="2" id="KW-0175">Coiled coil</keyword>
<keyword evidence="6" id="KW-1185">Reference proteome</keyword>
<keyword evidence="2" id="KW-0131">Cell cycle</keyword>
<name>A0A6M9PAV6_9BURK</name>
<dbReference type="HAMAP" id="MF_02066">
    <property type="entry name" value="CpoB"/>
    <property type="match status" value="1"/>
</dbReference>
<protein>
    <recommendedName>
        <fullName evidence="2">Cell division coordinator CpoB</fullName>
    </recommendedName>
</protein>
<dbReference type="InterPro" id="IPR011990">
    <property type="entry name" value="TPR-like_helical_dom_sf"/>
</dbReference>
<evidence type="ECO:0000259" key="3">
    <source>
        <dbReference type="Pfam" id="PF13525"/>
    </source>
</evidence>
<sequence length="245" mass="27176" precursor="true">MRLMHQACSFQRTLSRAFCLSVATLCLGLSSNAWALFADDDARKAILDLRKSLATTQLDLQNQIEKLKTENAELRGKVENLEKQGEDINSSQKTYYQDLDTRLGNFEPRNATIEGVSGTIQPEEKKAYDEALKAFQAGNLKKADEGFSAFDKRYPKSPYAPLAIFWSGNSKYANKDYAGAIAQLQSLIKRYPTHPRIPSAMLTLGNAQLESGNKAAAKKTFAEIISRYPDTEAAKDAQQLNAAIK</sequence>
<dbReference type="InterPro" id="IPR032519">
    <property type="entry name" value="YbgF_tri"/>
</dbReference>
<comment type="similarity">
    <text evidence="2">Belongs to the CpoB family.</text>
</comment>
<dbReference type="Proteomes" id="UP000501090">
    <property type="component" value="Chromosome"/>
</dbReference>
<evidence type="ECO:0000313" key="5">
    <source>
        <dbReference type="EMBL" id="QKM59800.1"/>
    </source>
</evidence>
<dbReference type="SUPFAM" id="SSF48452">
    <property type="entry name" value="TPR-like"/>
    <property type="match status" value="1"/>
</dbReference>
<feature type="chain" id="PRO_5027186026" description="Cell division coordinator CpoB" evidence="2">
    <location>
        <begin position="36"/>
        <end position="245"/>
    </location>
</feature>
<keyword evidence="2" id="KW-0132">Cell division</keyword>
<dbReference type="AlphaFoldDB" id="A0A6M9PAV6"/>
<dbReference type="EMBL" id="CP028940">
    <property type="protein sequence ID" value="QKM59800.1"/>
    <property type="molecule type" value="Genomic_DNA"/>
</dbReference>
<dbReference type="GO" id="GO:0043093">
    <property type="term" value="P:FtsZ-dependent cytokinesis"/>
    <property type="evidence" value="ECO:0007669"/>
    <property type="project" value="UniProtKB-UniRule"/>
</dbReference>
<dbReference type="KEGG" id="pard:DN92_01395"/>
<dbReference type="InterPro" id="IPR039565">
    <property type="entry name" value="BamD-like"/>
</dbReference>
<dbReference type="GO" id="GO:0030288">
    <property type="term" value="C:outer membrane-bounded periplasmic space"/>
    <property type="evidence" value="ECO:0007669"/>
    <property type="project" value="UniProtKB-UniRule"/>
</dbReference>
<keyword evidence="1 2" id="KW-0732">Signal</keyword>
<proteinExistence type="inferred from homology"/>
<accession>A0A6M9PAV6</accession>
<reference evidence="5 6" key="1">
    <citation type="submission" date="2018-04" db="EMBL/GenBank/DDBJ databases">
        <title>Polynucleobacter sp. UK-Long2-W17 genome.</title>
        <authorList>
            <person name="Hahn M.W."/>
        </authorList>
    </citation>
    <scope>NUCLEOTIDE SEQUENCE [LARGE SCALE GENOMIC DNA]</scope>
    <source>
        <strain evidence="5 6">UK-Long2-W17</strain>
    </source>
</reference>
<feature type="signal peptide" evidence="2">
    <location>
        <begin position="1"/>
        <end position="35"/>
    </location>
</feature>
<dbReference type="RefSeq" id="WP_173959569.1">
    <property type="nucleotide sequence ID" value="NZ_CBCSCC010000006.1"/>
</dbReference>
<comment type="function">
    <text evidence="2">Mediates coordination of peptidoglycan synthesis and outer membrane constriction during cell division.</text>
</comment>
<organism evidence="5 6">
    <name type="scientific">Polynucleobacter arcticus</name>
    <dbReference type="NCBI Taxonomy" id="1743165"/>
    <lineage>
        <taxon>Bacteria</taxon>
        <taxon>Pseudomonadati</taxon>
        <taxon>Pseudomonadota</taxon>
        <taxon>Betaproteobacteria</taxon>
        <taxon>Burkholderiales</taxon>
        <taxon>Burkholderiaceae</taxon>
        <taxon>Polynucleobacter</taxon>
    </lineage>
</organism>
<keyword evidence="2" id="KW-0574">Periplasm</keyword>
<feature type="coiled-coil region" evidence="2">
    <location>
        <begin position="50"/>
        <end position="91"/>
    </location>
</feature>
<evidence type="ECO:0000313" key="6">
    <source>
        <dbReference type="Proteomes" id="UP000501090"/>
    </source>
</evidence>
<evidence type="ECO:0000259" key="4">
    <source>
        <dbReference type="Pfam" id="PF16331"/>
    </source>
</evidence>
<dbReference type="InterPro" id="IPR034706">
    <property type="entry name" value="CpoB"/>
</dbReference>
<evidence type="ECO:0000256" key="1">
    <source>
        <dbReference type="ARBA" id="ARBA00022729"/>
    </source>
</evidence>
<dbReference type="Gene3D" id="1.20.5.110">
    <property type="match status" value="1"/>
</dbReference>
<dbReference type="Pfam" id="PF13525">
    <property type="entry name" value="YfiO"/>
    <property type="match status" value="1"/>
</dbReference>
<evidence type="ECO:0000256" key="2">
    <source>
        <dbReference type="HAMAP-Rule" id="MF_02066"/>
    </source>
</evidence>
<feature type="domain" description="Outer membrane lipoprotein BamD-like" evidence="3">
    <location>
        <begin position="123"/>
        <end position="240"/>
    </location>
</feature>
<comment type="subcellular location">
    <subcellularLocation>
        <location evidence="2">Periplasm</location>
    </subcellularLocation>
</comment>
<gene>
    <name evidence="5" type="primary">ygbF</name>
    <name evidence="2" type="synonym">cpoB</name>
    <name evidence="5" type="ORF">DN92_01395</name>
</gene>
<dbReference type="NCBIfam" id="TIGR02795">
    <property type="entry name" value="tol_pal_ybgF"/>
    <property type="match status" value="1"/>
</dbReference>